<dbReference type="InterPro" id="IPR033121">
    <property type="entry name" value="PEPTIDASE_A1"/>
</dbReference>
<dbReference type="PROSITE" id="PS00141">
    <property type="entry name" value="ASP_PROTEASE"/>
    <property type="match status" value="1"/>
</dbReference>
<dbReference type="EMBL" id="KZ360757">
    <property type="protein sequence ID" value="PIO58550.1"/>
    <property type="molecule type" value="Genomic_DNA"/>
</dbReference>
<dbReference type="InterPro" id="IPR021109">
    <property type="entry name" value="Peptidase_aspartic_dom_sf"/>
</dbReference>
<dbReference type="InterPro" id="IPR001969">
    <property type="entry name" value="Aspartic_peptidase_AS"/>
</dbReference>
<sequence>VPLYRGKAARRHRHPTNVSTISEQLKKRTAYRSYGGYRVQLENYEDMEYYGNIQIGSPPQTFSVVFDTGSASLWVPCANCDQSMAECRDHRK</sequence>
<dbReference type="GO" id="GO:0006508">
    <property type="term" value="P:proteolysis"/>
    <property type="evidence" value="ECO:0007669"/>
    <property type="project" value="InterPro"/>
</dbReference>
<accession>A0A2G9TMH8</accession>
<dbReference type="SUPFAM" id="SSF50630">
    <property type="entry name" value="Acid proteases"/>
    <property type="match status" value="1"/>
</dbReference>
<feature type="non-terminal residue" evidence="4">
    <location>
        <position position="1"/>
    </location>
</feature>
<reference evidence="4 5" key="1">
    <citation type="submission" date="2015-09" db="EMBL/GenBank/DDBJ databases">
        <title>Draft genome of the parasitic nematode Teladorsagia circumcincta isolate WARC Sus (inbred).</title>
        <authorList>
            <person name="Mitreva M."/>
        </authorList>
    </citation>
    <scope>NUCLEOTIDE SEQUENCE [LARGE SCALE GENOMIC DNA]</scope>
    <source>
        <strain evidence="4 5">S</strain>
    </source>
</reference>
<dbReference type="OrthoDB" id="1026926at2759"/>
<feature type="region of interest" description="Disordered" evidence="2">
    <location>
        <begin position="1"/>
        <end position="22"/>
    </location>
</feature>
<evidence type="ECO:0000259" key="3">
    <source>
        <dbReference type="PROSITE" id="PS51767"/>
    </source>
</evidence>
<evidence type="ECO:0000313" key="5">
    <source>
        <dbReference type="Proteomes" id="UP000230423"/>
    </source>
</evidence>
<protein>
    <recommendedName>
        <fullName evidence="3">Peptidase A1 domain-containing protein</fullName>
    </recommendedName>
</protein>
<organism evidence="4 5">
    <name type="scientific">Teladorsagia circumcincta</name>
    <name type="common">Brown stomach worm</name>
    <name type="synonym">Ostertagia circumcincta</name>
    <dbReference type="NCBI Taxonomy" id="45464"/>
    <lineage>
        <taxon>Eukaryota</taxon>
        <taxon>Metazoa</taxon>
        <taxon>Ecdysozoa</taxon>
        <taxon>Nematoda</taxon>
        <taxon>Chromadorea</taxon>
        <taxon>Rhabditida</taxon>
        <taxon>Rhabditina</taxon>
        <taxon>Rhabditomorpha</taxon>
        <taxon>Strongyloidea</taxon>
        <taxon>Trichostrongylidae</taxon>
        <taxon>Teladorsagia</taxon>
    </lineage>
</organism>
<evidence type="ECO:0000313" key="4">
    <source>
        <dbReference type="EMBL" id="PIO58550.1"/>
    </source>
</evidence>
<dbReference type="GO" id="GO:0004190">
    <property type="term" value="F:aspartic-type endopeptidase activity"/>
    <property type="evidence" value="ECO:0007669"/>
    <property type="project" value="InterPro"/>
</dbReference>
<proteinExistence type="inferred from homology"/>
<dbReference type="Pfam" id="PF00026">
    <property type="entry name" value="Asp"/>
    <property type="match status" value="1"/>
</dbReference>
<dbReference type="PANTHER" id="PTHR47966">
    <property type="entry name" value="BETA-SITE APP-CLEAVING ENZYME, ISOFORM A-RELATED"/>
    <property type="match status" value="1"/>
</dbReference>
<feature type="non-terminal residue" evidence="4">
    <location>
        <position position="92"/>
    </location>
</feature>
<evidence type="ECO:0000256" key="1">
    <source>
        <dbReference type="ARBA" id="ARBA00007447"/>
    </source>
</evidence>
<gene>
    <name evidence="4" type="ORF">TELCIR_20011</name>
</gene>
<dbReference type="Proteomes" id="UP000230423">
    <property type="component" value="Unassembled WGS sequence"/>
</dbReference>
<name>A0A2G9TMH8_TELCI</name>
<feature type="domain" description="Peptidase A1" evidence="3">
    <location>
        <begin position="49"/>
        <end position="92"/>
    </location>
</feature>
<dbReference type="PANTHER" id="PTHR47966:SF51">
    <property type="entry name" value="BETA-SITE APP-CLEAVING ENZYME, ISOFORM A-RELATED"/>
    <property type="match status" value="1"/>
</dbReference>
<dbReference type="Gene3D" id="2.40.70.10">
    <property type="entry name" value="Acid Proteases"/>
    <property type="match status" value="1"/>
</dbReference>
<dbReference type="PROSITE" id="PS51767">
    <property type="entry name" value="PEPTIDASE_A1"/>
    <property type="match status" value="1"/>
</dbReference>
<keyword evidence="5" id="KW-1185">Reference proteome</keyword>
<evidence type="ECO:0000256" key="2">
    <source>
        <dbReference type="SAM" id="MobiDB-lite"/>
    </source>
</evidence>
<dbReference type="AlphaFoldDB" id="A0A2G9TMH8"/>
<dbReference type="InterPro" id="IPR001461">
    <property type="entry name" value="Aspartic_peptidase_A1"/>
</dbReference>
<comment type="similarity">
    <text evidence="1">Belongs to the peptidase A1 family.</text>
</comment>